<gene>
    <name evidence="1" type="ORF">EZ315_08190</name>
</gene>
<protein>
    <submittedName>
        <fullName evidence="1">Uncharacterized protein</fullName>
    </submittedName>
</protein>
<dbReference type="EMBL" id="SJSA01000001">
    <property type="protein sequence ID" value="TGG40646.1"/>
    <property type="molecule type" value="Genomic_DNA"/>
</dbReference>
<evidence type="ECO:0000313" key="2">
    <source>
        <dbReference type="Proteomes" id="UP000297635"/>
    </source>
</evidence>
<accession>A0A4Z0V5Y0</accession>
<sequence length="103" mass="12032">MKFVRGTAQELINWQKRKGYKFPIIAIVDNLNPLEIADVMKDGGAVNIIQRPAMDKQLVETVSIYRNVLYCTIYYTFRCHFKQIRHSATDKSLKNKYVALHLQ</sequence>
<dbReference type="GeneID" id="82149770"/>
<dbReference type="Proteomes" id="UP000297635">
    <property type="component" value="Unassembled WGS sequence"/>
</dbReference>
<dbReference type="RefSeq" id="WP_135471643.1">
    <property type="nucleotide sequence ID" value="NZ_CASJPC010000021.1"/>
</dbReference>
<proteinExistence type="predicted"/>
<dbReference type="AlphaFoldDB" id="A0A4Z0V5Y0"/>
<evidence type="ECO:0000313" key="1">
    <source>
        <dbReference type="EMBL" id="TGG40646.1"/>
    </source>
</evidence>
<keyword evidence="2" id="KW-1185">Reference proteome</keyword>
<organism evidence="1 2">
    <name type="scientific">Duncaniella freteri</name>
    <dbReference type="NCBI Taxonomy" id="2530391"/>
    <lineage>
        <taxon>Bacteria</taxon>
        <taxon>Pseudomonadati</taxon>
        <taxon>Bacteroidota</taxon>
        <taxon>Bacteroidia</taxon>
        <taxon>Bacteroidales</taxon>
        <taxon>Muribaculaceae</taxon>
        <taxon>Duncaniella</taxon>
    </lineage>
</organism>
<reference evidence="1 2" key="1">
    <citation type="submission" date="2019-02" db="EMBL/GenBank/DDBJ databases">
        <title>Isolation and identification of novel species under the genus Muribaculum.</title>
        <authorList>
            <person name="Miyake S."/>
            <person name="Ding Y."/>
            <person name="Low A."/>
            <person name="Soh M."/>
            <person name="Seedorf H."/>
        </authorList>
    </citation>
    <scope>NUCLEOTIDE SEQUENCE [LARGE SCALE GENOMIC DNA]</scope>
    <source>
        <strain evidence="1 2">TLL-A3</strain>
    </source>
</reference>
<name>A0A4Z0V5Y0_9BACT</name>
<comment type="caution">
    <text evidence="1">The sequence shown here is derived from an EMBL/GenBank/DDBJ whole genome shotgun (WGS) entry which is preliminary data.</text>
</comment>